<gene>
    <name evidence="2" type="ORF">RSPPHO_00518</name>
</gene>
<dbReference type="NCBIfam" id="NF006040">
    <property type="entry name" value="PRK08183.1"/>
    <property type="match status" value="1"/>
</dbReference>
<dbReference type="PATRIC" id="fig|1150469.3.peg.610"/>
<evidence type="ECO:0000256" key="1">
    <source>
        <dbReference type="SAM" id="MobiDB-lite"/>
    </source>
</evidence>
<evidence type="ECO:0000313" key="2">
    <source>
        <dbReference type="EMBL" id="CCG07144.1"/>
    </source>
</evidence>
<keyword evidence="3" id="KW-1185">Reference proteome</keyword>
<dbReference type="PANTHER" id="PTHR12910:SF2">
    <property type="entry name" value="NADH DEHYDROGENASE [UBIQUINONE] 1 ALPHA SUBCOMPLEX SUBUNIT 12"/>
    <property type="match status" value="1"/>
</dbReference>
<dbReference type="EMBL" id="HE663493">
    <property type="protein sequence ID" value="CCG07144.1"/>
    <property type="molecule type" value="Genomic_DNA"/>
</dbReference>
<protein>
    <submittedName>
        <fullName evidence="2">NADH:ubiquinone oxidoreductase 17.2 kD subunit</fullName>
    </submittedName>
</protein>
<dbReference type="PANTHER" id="PTHR12910">
    <property type="entry name" value="NADH-UBIQUINONE OXIDOREDUCTASE SUBUNIT B17.2"/>
    <property type="match status" value="1"/>
</dbReference>
<dbReference type="InterPro" id="IPR007763">
    <property type="entry name" value="NDUFA12"/>
</dbReference>
<reference evidence="2 3" key="1">
    <citation type="submission" date="2012-02" db="EMBL/GenBank/DDBJ databases">
        <title>Shotgun genome sequence of Phaeospirillum photometricum DSM 122.</title>
        <authorList>
            <person name="Duquesne K."/>
            <person name="Sturgis J."/>
        </authorList>
    </citation>
    <scope>NUCLEOTIDE SEQUENCE [LARGE SCALE GENOMIC DNA]</scope>
    <source>
        <strain evidence="3">DSM122</strain>
    </source>
</reference>
<dbReference type="GO" id="GO:0045271">
    <property type="term" value="C:respiratory chain complex I"/>
    <property type="evidence" value="ECO:0007669"/>
    <property type="project" value="InterPro"/>
</dbReference>
<sequence>MPPSPAFLAALGWPALDPGRPPRRRVTMNFGTRLYTRLNGEFVGEDVHGNRYYQSRESRTASLYRRKRWVDYKGKVEASKVPPEWHAWLHHTAEAPLPVSDRPWGQPHLPNLTGTAHARVPQGDERAGGQRPAATGDYQAWRP</sequence>
<dbReference type="STRING" id="1150469.RSPPHO_00518"/>
<accession>H6SP72</accession>
<dbReference type="AlphaFoldDB" id="H6SP72"/>
<dbReference type="GO" id="GO:0006979">
    <property type="term" value="P:response to oxidative stress"/>
    <property type="evidence" value="ECO:0007669"/>
    <property type="project" value="TreeGrafter"/>
</dbReference>
<dbReference type="Proteomes" id="UP000033220">
    <property type="component" value="Chromosome DSM 122"/>
</dbReference>
<dbReference type="eggNOG" id="COG3761">
    <property type="taxonomic scope" value="Bacteria"/>
</dbReference>
<dbReference type="HOGENOM" id="CLU_110455_4_1_5"/>
<dbReference type="Pfam" id="PF05071">
    <property type="entry name" value="NDUFA12"/>
    <property type="match status" value="1"/>
</dbReference>
<name>H6SP72_PARPM</name>
<keyword evidence="2" id="KW-0830">Ubiquinone</keyword>
<organism evidence="2 3">
    <name type="scientific">Pararhodospirillum photometricum DSM 122</name>
    <dbReference type="NCBI Taxonomy" id="1150469"/>
    <lineage>
        <taxon>Bacteria</taxon>
        <taxon>Pseudomonadati</taxon>
        <taxon>Pseudomonadota</taxon>
        <taxon>Alphaproteobacteria</taxon>
        <taxon>Rhodospirillales</taxon>
        <taxon>Rhodospirillaceae</taxon>
        <taxon>Pararhodospirillum</taxon>
    </lineage>
</organism>
<feature type="region of interest" description="Disordered" evidence="1">
    <location>
        <begin position="99"/>
        <end position="143"/>
    </location>
</feature>
<dbReference type="KEGG" id="rpm:RSPPHO_00518"/>
<proteinExistence type="predicted"/>
<evidence type="ECO:0000313" key="3">
    <source>
        <dbReference type="Proteomes" id="UP000033220"/>
    </source>
</evidence>